<dbReference type="Gene3D" id="3.10.350.10">
    <property type="entry name" value="LysM domain"/>
    <property type="match status" value="3"/>
</dbReference>
<feature type="domain" description="LysM" evidence="4">
    <location>
        <begin position="117"/>
        <end position="160"/>
    </location>
</feature>
<dbReference type="GO" id="GO:0019867">
    <property type="term" value="C:outer membrane"/>
    <property type="evidence" value="ECO:0007669"/>
    <property type="project" value="InterPro"/>
</dbReference>
<dbReference type="InterPro" id="IPR010611">
    <property type="entry name" value="3D_dom"/>
</dbReference>
<dbReference type="SMART" id="SM00257">
    <property type="entry name" value="LysM"/>
    <property type="match status" value="3"/>
</dbReference>
<dbReference type="Gene3D" id="2.40.40.10">
    <property type="entry name" value="RlpA-like domain"/>
    <property type="match status" value="1"/>
</dbReference>
<dbReference type="InterPro" id="IPR036779">
    <property type="entry name" value="LysM_dom_sf"/>
</dbReference>
<reference evidence="5" key="1">
    <citation type="submission" date="2022-10" db="EMBL/GenBank/DDBJ databases">
        <title>Description of Fervidibacillus gen. nov. in the family Fervidibacillaceae fam. nov. with two species, Fervidibacillus albus sp. nov., and Fervidibacillus halotolerans sp. nov., isolated from tidal flat sediments.</title>
        <authorList>
            <person name="Kwon K.K."/>
            <person name="Yang S.-H."/>
        </authorList>
    </citation>
    <scope>NUCLEOTIDE SEQUENCE</scope>
    <source>
        <strain evidence="5">JCM 19140</strain>
    </source>
</reference>
<dbReference type="Proteomes" id="UP001209318">
    <property type="component" value="Unassembled WGS sequence"/>
</dbReference>
<dbReference type="PANTHER" id="PTHR39160">
    <property type="entry name" value="CELL WALL-BINDING PROTEIN YOCH"/>
    <property type="match status" value="1"/>
</dbReference>
<evidence type="ECO:0000313" key="5">
    <source>
        <dbReference type="EMBL" id="MCU9614375.1"/>
    </source>
</evidence>
<dbReference type="SUPFAM" id="SSF50685">
    <property type="entry name" value="Barwin-like endoglucanases"/>
    <property type="match status" value="1"/>
</dbReference>
<dbReference type="InterPro" id="IPR036908">
    <property type="entry name" value="RlpA-like_sf"/>
</dbReference>
<accession>A0AAE3ITL0</accession>
<organism evidence="5 6">
    <name type="scientific">Perspicuibacillus lycopersici</name>
    <dbReference type="NCBI Taxonomy" id="1325689"/>
    <lineage>
        <taxon>Bacteria</taxon>
        <taxon>Bacillati</taxon>
        <taxon>Bacillota</taxon>
        <taxon>Bacilli</taxon>
        <taxon>Bacillales</taxon>
        <taxon>Bacillaceae</taxon>
        <taxon>Perspicuibacillus</taxon>
    </lineage>
</organism>
<feature type="compositionally biased region" description="Basic and acidic residues" evidence="2">
    <location>
        <begin position="174"/>
        <end position="186"/>
    </location>
</feature>
<dbReference type="Pfam" id="PF06725">
    <property type="entry name" value="3D"/>
    <property type="match status" value="1"/>
</dbReference>
<evidence type="ECO:0000256" key="2">
    <source>
        <dbReference type="SAM" id="MobiDB-lite"/>
    </source>
</evidence>
<dbReference type="InterPro" id="IPR051933">
    <property type="entry name" value="Resuscitation_pf_RpfB"/>
</dbReference>
<keyword evidence="1 3" id="KW-0732">Signal</keyword>
<name>A0AAE3ITL0_9BACI</name>
<gene>
    <name evidence="5" type="ORF">OEV98_12595</name>
</gene>
<evidence type="ECO:0000259" key="4">
    <source>
        <dbReference type="PROSITE" id="PS51782"/>
    </source>
</evidence>
<dbReference type="SUPFAM" id="SSF54106">
    <property type="entry name" value="LysM domain"/>
    <property type="match status" value="3"/>
</dbReference>
<evidence type="ECO:0000256" key="1">
    <source>
        <dbReference type="ARBA" id="ARBA00022729"/>
    </source>
</evidence>
<feature type="domain" description="LysM" evidence="4">
    <location>
        <begin position="25"/>
        <end position="68"/>
    </location>
</feature>
<dbReference type="Pfam" id="PF01476">
    <property type="entry name" value="LysM"/>
    <property type="match status" value="3"/>
</dbReference>
<feature type="compositionally biased region" description="Low complexity" evidence="2">
    <location>
        <begin position="187"/>
        <end position="200"/>
    </location>
</feature>
<dbReference type="EMBL" id="JAOUSF010000004">
    <property type="protein sequence ID" value="MCU9614375.1"/>
    <property type="molecule type" value="Genomic_DNA"/>
</dbReference>
<dbReference type="PANTHER" id="PTHR39160:SF6">
    <property type="entry name" value="CELL WALL-BINDING PROTEIN YOCH"/>
    <property type="match status" value="1"/>
</dbReference>
<feature type="region of interest" description="Disordered" evidence="2">
    <location>
        <begin position="167"/>
        <end position="234"/>
    </location>
</feature>
<dbReference type="InterPro" id="IPR018392">
    <property type="entry name" value="LysM"/>
</dbReference>
<evidence type="ECO:0000256" key="3">
    <source>
        <dbReference type="SAM" id="SignalP"/>
    </source>
</evidence>
<dbReference type="GO" id="GO:0004553">
    <property type="term" value="F:hydrolase activity, hydrolyzing O-glycosyl compounds"/>
    <property type="evidence" value="ECO:0007669"/>
    <property type="project" value="InterPro"/>
</dbReference>
<dbReference type="GO" id="GO:0009254">
    <property type="term" value="P:peptidoglycan turnover"/>
    <property type="evidence" value="ECO:0007669"/>
    <property type="project" value="InterPro"/>
</dbReference>
<comment type="caution">
    <text evidence="5">The sequence shown here is derived from an EMBL/GenBank/DDBJ whole genome shotgun (WGS) entry which is preliminary data.</text>
</comment>
<keyword evidence="6" id="KW-1185">Reference proteome</keyword>
<feature type="domain" description="LysM" evidence="4">
    <location>
        <begin position="72"/>
        <end position="115"/>
    </location>
</feature>
<dbReference type="CDD" id="cd22786">
    <property type="entry name" value="DPBB_YuiC-like"/>
    <property type="match status" value="1"/>
</dbReference>
<dbReference type="CDD" id="cd00118">
    <property type="entry name" value="LysM"/>
    <property type="match status" value="3"/>
</dbReference>
<feature type="signal peptide" evidence="3">
    <location>
        <begin position="1"/>
        <end position="24"/>
    </location>
</feature>
<feature type="chain" id="PRO_5042093230" evidence="3">
    <location>
        <begin position="25"/>
        <end position="334"/>
    </location>
</feature>
<dbReference type="RefSeq" id="WP_263073656.1">
    <property type="nucleotide sequence ID" value="NZ_JAOUSF010000004.1"/>
</dbReference>
<dbReference type="PROSITE" id="PS51782">
    <property type="entry name" value="LYSM"/>
    <property type="match status" value="3"/>
</dbReference>
<sequence>MLKKIISIVPVAALTLTVSANVQAATITVQKGDTLSDLALANKTSVEEIQTINHLSTDLIHPGDILTVTRPSEYIVKNGDTLWDIANNHHITVAQIKNWSQIDSDLIHPGDVLTIAQEYTVEKGDTLSEIAEKFNTSVSKIKGWNQLDSDLIHPGLELVIFADSNTTTTSEGKASSEKETRIDEKSSSANNEVASSSAEKGNATTNDAAEESTAKVTAPSTASENTAKEKTTTKDDANKKEIIVEATAYTASCEGCSGVTATGIDLKANPDAKVISVDPDVIPLGSKVYVEGYGEAIAGDTGGGIKGNKIDIFVPSKADAINFGVKQLKVTILD</sequence>
<evidence type="ECO:0000313" key="6">
    <source>
        <dbReference type="Proteomes" id="UP001209318"/>
    </source>
</evidence>
<protein>
    <submittedName>
        <fullName evidence="5">LysM peptidoglycan-binding domain-containing protein</fullName>
    </submittedName>
</protein>
<dbReference type="AlphaFoldDB" id="A0AAE3ITL0"/>
<proteinExistence type="predicted"/>